<dbReference type="Pfam" id="PF03073">
    <property type="entry name" value="TspO_MBR"/>
    <property type="match status" value="1"/>
</dbReference>
<feature type="compositionally biased region" description="Polar residues" evidence="6">
    <location>
        <begin position="240"/>
        <end position="253"/>
    </location>
</feature>
<evidence type="ECO:0000256" key="3">
    <source>
        <dbReference type="ARBA" id="ARBA00022692"/>
    </source>
</evidence>
<feature type="domain" description="Protein ENHANCED DISEASE RESISTANCE 2 C-terminal" evidence="8">
    <location>
        <begin position="475"/>
        <end position="558"/>
    </location>
</feature>
<feature type="region of interest" description="Disordered" evidence="6">
    <location>
        <begin position="560"/>
        <end position="618"/>
    </location>
</feature>
<protein>
    <recommendedName>
        <fullName evidence="8">Protein ENHANCED DISEASE RESISTANCE 2 C-terminal domain-containing protein</fullName>
    </recommendedName>
</protein>
<feature type="compositionally biased region" description="Low complexity" evidence="6">
    <location>
        <begin position="441"/>
        <end position="453"/>
    </location>
</feature>
<dbReference type="GO" id="GO:0016020">
    <property type="term" value="C:membrane"/>
    <property type="evidence" value="ECO:0007669"/>
    <property type="project" value="UniProtKB-SubCell"/>
</dbReference>
<feature type="transmembrane region" description="Helical" evidence="7">
    <location>
        <begin position="57"/>
        <end position="74"/>
    </location>
</feature>
<feature type="region of interest" description="Disordered" evidence="6">
    <location>
        <begin position="663"/>
        <end position="690"/>
    </location>
</feature>
<comment type="caution">
    <text evidence="9">The sequence shown here is derived from an EMBL/GenBank/DDBJ whole genome shotgun (WGS) entry which is preliminary data.</text>
</comment>
<evidence type="ECO:0000256" key="2">
    <source>
        <dbReference type="ARBA" id="ARBA00007524"/>
    </source>
</evidence>
<feature type="compositionally biased region" description="Low complexity" evidence="6">
    <location>
        <begin position="202"/>
        <end position="225"/>
    </location>
</feature>
<reference evidence="9 10" key="1">
    <citation type="journal article" date="2024" name="Nat. Commun.">
        <title>Phylogenomics reveals the evolutionary origins of lichenization in chlorophyte algae.</title>
        <authorList>
            <person name="Puginier C."/>
            <person name="Libourel C."/>
            <person name="Otte J."/>
            <person name="Skaloud P."/>
            <person name="Haon M."/>
            <person name="Grisel S."/>
            <person name="Petersen M."/>
            <person name="Berrin J.G."/>
            <person name="Delaux P.M."/>
            <person name="Dal Grande F."/>
            <person name="Keller J."/>
        </authorList>
    </citation>
    <scope>NUCLEOTIDE SEQUENCE [LARGE SCALE GENOMIC DNA]</scope>
    <source>
        <strain evidence="9 10">SAG 2523</strain>
    </source>
</reference>
<evidence type="ECO:0000256" key="4">
    <source>
        <dbReference type="ARBA" id="ARBA00022989"/>
    </source>
</evidence>
<proteinExistence type="inferred from homology"/>
<feature type="region of interest" description="Disordered" evidence="6">
    <location>
        <begin position="267"/>
        <end position="310"/>
    </location>
</feature>
<feature type="region of interest" description="Disordered" evidence="6">
    <location>
        <begin position="387"/>
        <end position="458"/>
    </location>
</feature>
<feature type="compositionally biased region" description="Basic and acidic residues" evidence="6">
    <location>
        <begin position="277"/>
        <end position="292"/>
    </location>
</feature>
<dbReference type="PANTHER" id="PTHR12136">
    <property type="entry name" value="ENHANCED DISEASE RESISTANCE-RELATED"/>
    <property type="match status" value="1"/>
</dbReference>
<feature type="compositionally biased region" description="Low complexity" evidence="6">
    <location>
        <begin position="417"/>
        <end position="434"/>
    </location>
</feature>
<feature type="compositionally biased region" description="Polar residues" evidence="6">
    <location>
        <begin position="179"/>
        <end position="190"/>
    </location>
</feature>
<organism evidence="9 10">
    <name type="scientific">Apatococcus fuscideae</name>
    <dbReference type="NCBI Taxonomy" id="2026836"/>
    <lineage>
        <taxon>Eukaryota</taxon>
        <taxon>Viridiplantae</taxon>
        <taxon>Chlorophyta</taxon>
        <taxon>core chlorophytes</taxon>
        <taxon>Trebouxiophyceae</taxon>
        <taxon>Chlorellales</taxon>
        <taxon>Chlorellaceae</taxon>
        <taxon>Apatococcus</taxon>
    </lineage>
</organism>
<keyword evidence="10" id="KW-1185">Reference proteome</keyword>
<dbReference type="Pfam" id="PF07059">
    <property type="entry name" value="EDR2_C"/>
    <property type="match status" value="2"/>
</dbReference>
<feature type="region of interest" description="Disordered" evidence="6">
    <location>
        <begin position="198"/>
        <end position="253"/>
    </location>
</feature>
<dbReference type="FunFam" id="1.20.1260.100:FF:000001">
    <property type="entry name" value="translocator protein 2"/>
    <property type="match status" value="1"/>
</dbReference>
<evidence type="ECO:0000256" key="7">
    <source>
        <dbReference type="SAM" id="Phobius"/>
    </source>
</evidence>
<feature type="domain" description="Protein ENHANCED DISEASE RESISTANCE 2 C-terminal" evidence="8">
    <location>
        <begin position="699"/>
        <end position="813"/>
    </location>
</feature>
<evidence type="ECO:0000256" key="6">
    <source>
        <dbReference type="SAM" id="MobiDB-lite"/>
    </source>
</evidence>
<comment type="subcellular location">
    <subcellularLocation>
        <location evidence="1">Membrane</location>
        <topology evidence="1">Multi-pass membrane protein</topology>
    </subcellularLocation>
</comment>
<dbReference type="EMBL" id="JALJOV010001030">
    <property type="protein sequence ID" value="KAK9856100.1"/>
    <property type="molecule type" value="Genomic_DNA"/>
</dbReference>
<feature type="compositionally biased region" description="Polar residues" evidence="6">
    <location>
        <begin position="293"/>
        <end position="310"/>
    </location>
</feature>
<sequence>MEAIDTAITLAAAVAVPYLSSVAKTKLIPGSDTELWKDNSTGGPGWRWKPHKRHRGIIWPVLYTFLGTASWLVWREGGFDKQMMPLTLYAGLLFANLLAWPPVFVAGRDVPHAFMDCIVLLGMSLATFVKFYAVRPWAGLLLLPYLAWSCFASTLINLSISHANPQVSSGAKKMGALQEASSSPFTSNAQEEQRPLLRVPDGGAQPMQGQGAAQSASAFSSFQPAAPQPLGSPLPIFSGGSPSKQHFNPPGQLSMSEMTEAERRTMLEGGPTRGRLRREEERALQQRVEQGRLHQQSLTSPFSANAQSQAQGGVAPTAKAFEGLQQVQGLLSQAEGAVAANQQAGRAVRPPESIRGCMTQAASLLTQIAGQLSMSADYMAGMGAMSGMDPVGQESRAPSDEGGPPVPAFRPPPQQQPQPKQQQPHRPATQAAPAAAPPRAAPQQPAGPATDPAMGPSAWPLSDTVDLQYFSSPLPEFKVRGPDYLQDKKKVPAAPPICKLSSVNLARVADPTFHIARFYPTITRCDAPFTLVWQIMVPGRQHISLAFAWSYDKDPLAEAGAYTNPDSPEHEVEGSAHSNSSVLSAPGSAAMAPTPERPGHRRTHTADNPDSIYGGETSGLQRERSYSFPDVDQLQTDQAPGGRRLQVQASGSAPDLNALADAARHDPRPHTTSEPNTPLGGARTSLPGGTPSSFDVALARLIEMAPDAPEKQRQSQFKIIPRLEKGSWVMRQAVGQNTPVLIGRKITTKYFRGPRYLEIDTDVGSSSTAHHVTGMVQGALKSIVVDIGVLLEGRATDELPETLLGTVRFAHLDLSKAADLDTQRGHIVQSK</sequence>
<dbReference type="PANTHER" id="PTHR12136:SF41">
    <property type="entry name" value="PLECKSTRIN HOMOLOGY (PH) AND LIPID-BINDING START DOMAINS-CONTAINING PROTEIN"/>
    <property type="match status" value="1"/>
</dbReference>
<feature type="transmembrane region" description="Helical" evidence="7">
    <location>
        <begin position="113"/>
        <end position="133"/>
    </location>
</feature>
<evidence type="ECO:0000256" key="5">
    <source>
        <dbReference type="ARBA" id="ARBA00023136"/>
    </source>
</evidence>
<evidence type="ECO:0000313" key="9">
    <source>
        <dbReference type="EMBL" id="KAK9856100.1"/>
    </source>
</evidence>
<dbReference type="InterPro" id="IPR004307">
    <property type="entry name" value="TspO_MBR"/>
</dbReference>
<dbReference type="AlphaFoldDB" id="A0AAW1ST63"/>
<dbReference type="InterPro" id="IPR038330">
    <property type="entry name" value="TspO/MBR-related_sf"/>
</dbReference>
<keyword evidence="4 7" id="KW-1133">Transmembrane helix</keyword>
<evidence type="ECO:0000259" key="8">
    <source>
        <dbReference type="Pfam" id="PF07059"/>
    </source>
</evidence>
<dbReference type="CDD" id="cd15904">
    <property type="entry name" value="TSPO_MBR"/>
    <property type="match status" value="1"/>
</dbReference>
<comment type="similarity">
    <text evidence="2">Belongs to the TspO/BZRP family.</text>
</comment>
<dbReference type="Proteomes" id="UP001485043">
    <property type="component" value="Unassembled WGS sequence"/>
</dbReference>
<feature type="region of interest" description="Disordered" evidence="6">
    <location>
        <begin position="173"/>
        <end position="192"/>
    </location>
</feature>
<name>A0AAW1ST63_9CHLO</name>
<feature type="transmembrane region" description="Helical" evidence="7">
    <location>
        <begin position="86"/>
        <end position="107"/>
    </location>
</feature>
<dbReference type="Gene3D" id="1.20.1260.100">
    <property type="entry name" value="TspO/MBR protein"/>
    <property type="match status" value="1"/>
</dbReference>
<keyword evidence="5 7" id="KW-0472">Membrane</keyword>
<accession>A0AAW1ST63</accession>
<gene>
    <name evidence="9" type="ORF">WJX84_000825</name>
</gene>
<evidence type="ECO:0000313" key="10">
    <source>
        <dbReference type="Proteomes" id="UP001485043"/>
    </source>
</evidence>
<feature type="compositionally biased region" description="Pro residues" evidence="6">
    <location>
        <begin position="404"/>
        <end position="416"/>
    </location>
</feature>
<dbReference type="InterPro" id="IPR009769">
    <property type="entry name" value="EDR2_C"/>
</dbReference>
<dbReference type="InterPro" id="IPR045096">
    <property type="entry name" value="EDR2-like"/>
</dbReference>
<evidence type="ECO:0000256" key="1">
    <source>
        <dbReference type="ARBA" id="ARBA00004141"/>
    </source>
</evidence>
<keyword evidence="3 7" id="KW-0812">Transmembrane</keyword>